<evidence type="ECO:0000313" key="1">
    <source>
        <dbReference type="EMBL" id="CAG8550120.1"/>
    </source>
</evidence>
<organism evidence="1 2">
    <name type="scientific">Acaulospora colombiana</name>
    <dbReference type="NCBI Taxonomy" id="27376"/>
    <lineage>
        <taxon>Eukaryota</taxon>
        <taxon>Fungi</taxon>
        <taxon>Fungi incertae sedis</taxon>
        <taxon>Mucoromycota</taxon>
        <taxon>Glomeromycotina</taxon>
        <taxon>Glomeromycetes</taxon>
        <taxon>Diversisporales</taxon>
        <taxon>Acaulosporaceae</taxon>
        <taxon>Acaulospora</taxon>
    </lineage>
</organism>
<sequence>MSSKFQKLIFCLYFLCFALTIVDAVTITLQDCLKQVQGKKVFPNDAEYSQDIIDENTRISYDPAAIVYASSTNDVQISVKCATTLKIGVTARSGGHSYENYCLGGRNGILVVDMTDLNNINIDSKKKTAVIGAGNRLGTIYNTLSKSGFLIPAGSCPSVGMGGHSLGGGYGLYGRKFGLASDNILSIDMVNANGDLITANANKNSDLFFALRGAGGGSYGIVTEITFKLSPTPSTVTSFSFDYELSNIQSAFNALNRLGSGIPAEVTMSLSISQNTAQIVGVYLGPSASARSVLANFIKSSSPTGTQFFEESFFSSVVRWGYQGVQGTINPTHHPNSFKAKSFFVGSPGLTSAGVKALTNFISTIQCSTFAETDLIGGGAVNSIAANETAFVHRDSLYMIQLYTTLTGDESTDKTCLSKLASFGVSFQQKFTSFFSYQNYIDRDLKDWQHRYYGSNFGKLVNVKNKYDPKNVFNFPQSIPLSAS</sequence>
<accession>A0ACA9LWE0</accession>
<evidence type="ECO:0000313" key="2">
    <source>
        <dbReference type="Proteomes" id="UP000789525"/>
    </source>
</evidence>
<gene>
    <name evidence="1" type="ORF">ACOLOM_LOCUS4819</name>
</gene>
<proteinExistence type="predicted"/>
<comment type="caution">
    <text evidence="1">The sequence shown here is derived from an EMBL/GenBank/DDBJ whole genome shotgun (WGS) entry which is preliminary data.</text>
</comment>
<dbReference type="Proteomes" id="UP000789525">
    <property type="component" value="Unassembled WGS sequence"/>
</dbReference>
<protein>
    <submittedName>
        <fullName evidence="1">6162_t:CDS:1</fullName>
    </submittedName>
</protein>
<keyword evidence="2" id="KW-1185">Reference proteome</keyword>
<reference evidence="1" key="1">
    <citation type="submission" date="2021-06" db="EMBL/GenBank/DDBJ databases">
        <authorList>
            <person name="Kallberg Y."/>
            <person name="Tangrot J."/>
            <person name="Rosling A."/>
        </authorList>
    </citation>
    <scope>NUCLEOTIDE SEQUENCE</scope>
    <source>
        <strain evidence="1">CL356</strain>
    </source>
</reference>
<name>A0ACA9LWE0_9GLOM</name>
<dbReference type="EMBL" id="CAJVPT010008262">
    <property type="protein sequence ID" value="CAG8550120.1"/>
    <property type="molecule type" value="Genomic_DNA"/>
</dbReference>